<feature type="chain" id="PRO_5046882295" evidence="5">
    <location>
        <begin position="23"/>
        <end position="319"/>
    </location>
</feature>
<evidence type="ECO:0000256" key="4">
    <source>
        <dbReference type="RuleBase" id="RU004453"/>
    </source>
</evidence>
<evidence type="ECO:0000256" key="1">
    <source>
        <dbReference type="ARBA" id="ARBA00022801"/>
    </source>
</evidence>
<dbReference type="Gene3D" id="3.20.20.80">
    <property type="entry name" value="Glycosidases"/>
    <property type="match status" value="1"/>
</dbReference>
<dbReference type="EMBL" id="CP089984">
    <property type="protein sequence ID" value="WXB14972.1"/>
    <property type="molecule type" value="Genomic_DNA"/>
</dbReference>
<comment type="similarity">
    <text evidence="4">Belongs to the glycosyl hydrolase 18 family.</text>
</comment>
<dbReference type="SUPFAM" id="SSF51445">
    <property type="entry name" value="(Trans)glycosidases"/>
    <property type="match status" value="1"/>
</dbReference>
<name>A0ABZ2LW55_9BACT</name>
<evidence type="ECO:0000256" key="2">
    <source>
        <dbReference type="ARBA" id="ARBA00023295"/>
    </source>
</evidence>
<evidence type="ECO:0000313" key="7">
    <source>
        <dbReference type="EMBL" id="WXB14972.1"/>
    </source>
</evidence>
<feature type="domain" description="GH18" evidence="6">
    <location>
        <begin position="56"/>
        <end position="308"/>
    </location>
</feature>
<evidence type="ECO:0000256" key="5">
    <source>
        <dbReference type="SAM" id="SignalP"/>
    </source>
</evidence>
<evidence type="ECO:0000259" key="6">
    <source>
        <dbReference type="PROSITE" id="PS51910"/>
    </source>
</evidence>
<evidence type="ECO:0000256" key="3">
    <source>
        <dbReference type="RuleBase" id="RU000489"/>
    </source>
</evidence>
<sequence>MQPLFRFALLALGVSCASCTGAEIASDSTGTDSSPAERAELTGASSDELSTLAPGTKTLAYVEVNSNDFNNVGCYTYDSPAKPYFTFASIFAANINYDSARQKPILYFNPQVDTVLNRTSYVKNLQSLGIKVLLTVLGNHQNAGWACFRDEATAQDFASQLAAAANKYGLDGIDIDDEYSTCSTNDTSLIVVASKMRAAMPNKIISKALFSDTSYFRARWNGHKLADYLDYGWEMTYGYTNYAARLSPYLAQGMTKEKLSIGVSTGGSDGAGAAKYVNDNGIGTLMTYNVTKSSQSYLSGQSRVLYGGKTVQVKPNCLK</sequence>
<dbReference type="Pfam" id="PF00704">
    <property type="entry name" value="Glyco_hydro_18"/>
    <property type="match status" value="1"/>
</dbReference>
<evidence type="ECO:0000313" key="8">
    <source>
        <dbReference type="Proteomes" id="UP001370348"/>
    </source>
</evidence>
<dbReference type="RefSeq" id="WP_394824595.1">
    <property type="nucleotide sequence ID" value="NZ_CP089984.1"/>
</dbReference>
<keyword evidence="8" id="KW-1185">Reference proteome</keyword>
<dbReference type="InterPro" id="IPR001579">
    <property type="entry name" value="Glyco_hydro_18_chit_AS"/>
</dbReference>
<dbReference type="InterPro" id="IPR017853">
    <property type="entry name" value="GH"/>
</dbReference>
<accession>A0ABZ2LW55</accession>
<dbReference type="Proteomes" id="UP001370348">
    <property type="component" value="Chromosome"/>
</dbReference>
<dbReference type="InterPro" id="IPR001223">
    <property type="entry name" value="Glyco_hydro18_cat"/>
</dbReference>
<organism evidence="7 8">
    <name type="scientific">Pendulispora albinea</name>
    <dbReference type="NCBI Taxonomy" id="2741071"/>
    <lineage>
        <taxon>Bacteria</taxon>
        <taxon>Pseudomonadati</taxon>
        <taxon>Myxococcota</taxon>
        <taxon>Myxococcia</taxon>
        <taxon>Myxococcales</taxon>
        <taxon>Sorangiineae</taxon>
        <taxon>Pendulisporaceae</taxon>
        <taxon>Pendulispora</taxon>
    </lineage>
</organism>
<gene>
    <name evidence="7" type="ORF">LZC94_45035</name>
</gene>
<protein>
    <submittedName>
        <fullName evidence="7">Glycosyl hydrolase family 18 protein</fullName>
    </submittedName>
</protein>
<reference evidence="7 8" key="1">
    <citation type="submission" date="2021-12" db="EMBL/GenBank/DDBJ databases">
        <title>Discovery of the Pendulisporaceae a myxobacterial family with distinct sporulation behavior and unique specialized metabolism.</title>
        <authorList>
            <person name="Garcia R."/>
            <person name="Popoff A."/>
            <person name="Bader C.D."/>
            <person name="Loehr J."/>
            <person name="Walesch S."/>
            <person name="Walt C."/>
            <person name="Boldt J."/>
            <person name="Bunk B."/>
            <person name="Haeckl F.J.F.P.J."/>
            <person name="Gunesch A.P."/>
            <person name="Birkelbach J."/>
            <person name="Nuebel U."/>
            <person name="Pietschmann T."/>
            <person name="Bach T."/>
            <person name="Mueller R."/>
        </authorList>
    </citation>
    <scope>NUCLEOTIDE SEQUENCE [LARGE SCALE GENOMIC DNA]</scope>
    <source>
        <strain evidence="7 8">MSr11954</strain>
    </source>
</reference>
<proteinExistence type="inferred from homology"/>
<feature type="signal peptide" evidence="5">
    <location>
        <begin position="1"/>
        <end position="22"/>
    </location>
</feature>
<keyword evidence="2 3" id="KW-0326">Glycosidase</keyword>
<dbReference type="GO" id="GO:0016787">
    <property type="term" value="F:hydrolase activity"/>
    <property type="evidence" value="ECO:0007669"/>
    <property type="project" value="UniProtKB-KW"/>
</dbReference>
<keyword evidence="5" id="KW-0732">Signal</keyword>
<dbReference type="PROSITE" id="PS51910">
    <property type="entry name" value="GH18_2"/>
    <property type="match status" value="1"/>
</dbReference>
<dbReference type="PROSITE" id="PS01095">
    <property type="entry name" value="GH18_1"/>
    <property type="match status" value="1"/>
</dbReference>
<keyword evidence="1 3" id="KW-0378">Hydrolase</keyword>